<evidence type="ECO:0000313" key="4">
    <source>
        <dbReference type="EMBL" id="KAJ8905393.1"/>
    </source>
</evidence>
<dbReference type="GO" id="GO:0015934">
    <property type="term" value="C:large ribosomal subunit"/>
    <property type="evidence" value="ECO:0007669"/>
    <property type="project" value="TreeGrafter"/>
</dbReference>
<evidence type="ECO:0000256" key="2">
    <source>
        <dbReference type="ARBA" id="ARBA00022980"/>
    </source>
</evidence>
<evidence type="ECO:0000256" key="1">
    <source>
        <dbReference type="ARBA" id="ARBA00007596"/>
    </source>
</evidence>
<keyword evidence="2" id="KW-0689">Ribosomal protein</keyword>
<dbReference type="PANTHER" id="PTHR15238">
    <property type="entry name" value="54S RIBOSOMAL PROTEIN L39, MITOCHONDRIAL"/>
    <property type="match status" value="1"/>
</dbReference>
<keyword evidence="3" id="KW-0687">Ribonucleoprotein</keyword>
<dbReference type="PANTHER" id="PTHR15238:SF1">
    <property type="entry name" value="LARGE RIBOSOMAL SUBUNIT PROTEIN BL33M"/>
    <property type="match status" value="1"/>
</dbReference>
<dbReference type="NCBIfam" id="TIGR01023">
    <property type="entry name" value="rpmG_bact"/>
    <property type="match status" value="1"/>
</dbReference>
<dbReference type="InterPro" id="IPR038584">
    <property type="entry name" value="Ribosomal_bL33_sf"/>
</dbReference>
<sequence length="139" mass="15223">MAKGGSRKVKSVLIKLLSEAGTGYFYMRRKNPKNLPHKLQLMKLDPIVALAAGDSQIRIDTTARYLFVMKCMKLKFGKPLQNCRMLVPLAGFASCLQEHGGGRGGGASSHSSHELKVMLKMDISHKARALLLLGPGNFQ</sequence>
<dbReference type="EMBL" id="JAMWBK010000005">
    <property type="protein sequence ID" value="KAJ8905393.1"/>
    <property type="molecule type" value="Genomic_DNA"/>
</dbReference>
<dbReference type="GO" id="GO:0006412">
    <property type="term" value="P:translation"/>
    <property type="evidence" value="ECO:0007669"/>
    <property type="project" value="InterPro"/>
</dbReference>
<name>A0AAV8UWB4_9RHOD</name>
<evidence type="ECO:0000313" key="5">
    <source>
        <dbReference type="Proteomes" id="UP001157974"/>
    </source>
</evidence>
<dbReference type="SUPFAM" id="SSF57829">
    <property type="entry name" value="Zn-binding ribosomal proteins"/>
    <property type="match status" value="1"/>
</dbReference>
<reference evidence="4 5" key="1">
    <citation type="journal article" date="2023" name="Nat. Commun.">
        <title>Origin of minicircular mitochondrial genomes in red algae.</title>
        <authorList>
            <person name="Lee Y."/>
            <person name="Cho C.H."/>
            <person name="Lee Y.M."/>
            <person name="Park S.I."/>
            <person name="Yang J.H."/>
            <person name="West J.A."/>
            <person name="Bhattacharya D."/>
            <person name="Yoon H.S."/>
        </authorList>
    </citation>
    <scope>NUCLEOTIDE SEQUENCE [LARGE SCALE GENOMIC DNA]</scope>
    <source>
        <strain evidence="4 5">CCMP1338</strain>
        <tissue evidence="4">Whole cell</tissue>
    </source>
</reference>
<dbReference type="GO" id="GO:0003735">
    <property type="term" value="F:structural constituent of ribosome"/>
    <property type="evidence" value="ECO:0007669"/>
    <property type="project" value="InterPro"/>
</dbReference>
<gene>
    <name evidence="4" type="ORF">NDN08_001900</name>
</gene>
<proteinExistence type="inferred from homology"/>
<dbReference type="AlphaFoldDB" id="A0AAV8UWB4"/>
<comment type="similarity">
    <text evidence="1">Belongs to the bacterial ribosomal protein bL33 family.</text>
</comment>
<dbReference type="InterPro" id="IPR011332">
    <property type="entry name" value="Ribosomal_zn-bd"/>
</dbReference>
<dbReference type="InterPro" id="IPR001705">
    <property type="entry name" value="Ribosomal_bL33"/>
</dbReference>
<protein>
    <submittedName>
        <fullName evidence="4">Uncharacterized protein</fullName>
    </submittedName>
</protein>
<dbReference type="Gene3D" id="2.20.28.120">
    <property type="entry name" value="Ribosomal protein L33"/>
    <property type="match status" value="1"/>
</dbReference>
<organism evidence="4 5">
    <name type="scientific">Rhodosorus marinus</name>
    <dbReference type="NCBI Taxonomy" id="101924"/>
    <lineage>
        <taxon>Eukaryota</taxon>
        <taxon>Rhodophyta</taxon>
        <taxon>Stylonematophyceae</taxon>
        <taxon>Stylonematales</taxon>
        <taxon>Stylonemataceae</taxon>
        <taxon>Rhodosorus</taxon>
    </lineage>
</organism>
<evidence type="ECO:0000256" key="3">
    <source>
        <dbReference type="ARBA" id="ARBA00023274"/>
    </source>
</evidence>
<dbReference type="GO" id="GO:0005737">
    <property type="term" value="C:cytoplasm"/>
    <property type="evidence" value="ECO:0007669"/>
    <property type="project" value="UniProtKB-ARBA"/>
</dbReference>
<dbReference type="Proteomes" id="UP001157974">
    <property type="component" value="Unassembled WGS sequence"/>
</dbReference>
<keyword evidence="5" id="KW-1185">Reference proteome</keyword>
<comment type="caution">
    <text evidence="4">The sequence shown here is derived from an EMBL/GenBank/DDBJ whole genome shotgun (WGS) entry which is preliminary data.</text>
</comment>
<accession>A0AAV8UWB4</accession>